<dbReference type="GO" id="GO:0043139">
    <property type="term" value="F:5'-3' DNA helicase activity"/>
    <property type="evidence" value="ECO:0007669"/>
    <property type="project" value="TreeGrafter"/>
</dbReference>
<dbReference type="OrthoDB" id="4870611at2759"/>
<evidence type="ECO:0000313" key="3">
    <source>
        <dbReference type="Proteomes" id="UP000030816"/>
    </source>
</evidence>
<dbReference type="AlphaFoldDB" id="A0A0B2X639"/>
<keyword evidence="3" id="KW-1185">Reference proteome</keyword>
<dbReference type="Gene3D" id="3.40.50.300">
    <property type="entry name" value="P-loop containing nucleotide triphosphate hydrolases"/>
    <property type="match status" value="1"/>
</dbReference>
<dbReference type="HOGENOM" id="CLU_266477_0_0_1"/>
<protein>
    <submittedName>
        <fullName evidence="2">Uncharacterized protein</fullName>
    </submittedName>
</protein>
<dbReference type="InterPro" id="IPR050534">
    <property type="entry name" value="Coronavir_polyprotein_1ab"/>
</dbReference>
<evidence type="ECO:0000256" key="1">
    <source>
        <dbReference type="SAM" id="MobiDB-lite"/>
    </source>
</evidence>
<proteinExistence type="predicted"/>
<feature type="region of interest" description="Disordered" evidence="1">
    <location>
        <begin position="1"/>
        <end position="33"/>
    </location>
</feature>
<reference evidence="2 3" key="1">
    <citation type="journal article" date="2014" name="Proc. Natl. Acad. Sci. U.S.A.">
        <title>Trajectory and genomic determinants of fungal-pathogen speciation and host adaptation.</title>
        <authorList>
            <person name="Hu X."/>
            <person name="Xiao G."/>
            <person name="Zheng P."/>
            <person name="Shang Y."/>
            <person name="Su Y."/>
            <person name="Zhang X."/>
            <person name="Liu X."/>
            <person name="Zhan S."/>
            <person name="St Leger R.J."/>
            <person name="Wang C."/>
        </authorList>
    </citation>
    <scope>NUCLEOTIDE SEQUENCE [LARGE SCALE GENOMIC DNA]</scope>
    <source>
        <strain evidence="2 3">ARSEF 1941</strain>
    </source>
</reference>
<dbReference type="PANTHER" id="PTHR43788">
    <property type="entry name" value="DNA2/NAM7 HELICASE FAMILY MEMBER"/>
    <property type="match status" value="1"/>
</dbReference>
<comment type="caution">
    <text evidence="2">The sequence shown here is derived from an EMBL/GenBank/DDBJ whole genome shotgun (WGS) entry which is preliminary data.</text>
</comment>
<dbReference type="RefSeq" id="XP_040682000.1">
    <property type="nucleotide sequence ID" value="XM_040820512.1"/>
</dbReference>
<accession>A0A0B2X639</accession>
<dbReference type="STRING" id="1081103.A0A0B2X639"/>
<feature type="compositionally biased region" description="Polar residues" evidence="1">
    <location>
        <begin position="8"/>
        <end position="19"/>
    </location>
</feature>
<sequence>MNDLDMTSRPSDPANSVTNEVEDQHDQESSHISSPIDELRRLCFHGQPEYVLLYEDHLLRHTPTDAIRQLGRGCAPGLRVQFQLAIGPYVANQITLAFVIRQDGQEFRLATVGIPLSNAKLTSKLFDTRTTIDLLDNMLRNTSQESNSSTEFPESSNNSELPDEHFLEHTSPGVVHLQLTTTQIGHAIRKSSDLWQSECLSDTQNAIMQTINDLIDRVEKKSSHVTWSFLLPAPSHWPDHWEFEFNMKDDSCNPFSVFLGGAQNITQLDHTTVDVDSADRPLKPVGPCFTFTDVHHYVTTHIVSLFDAIAMENILSRMRNDITFHTCIIPFPNSLWSPAPDDFTRYGVTADNEPISFLVVHKPTKHSHLLMPNVDERVTLYLDVRQDLHKSPDVDRTPATIKRIAEFIYGQCCAFARHSQVRVAQLRQEHMNSSAKHRSTNVYDDSGKAEPIAEEDLLEDFDEGEALDLAFTQKVVPFLVDYIGCDSIPANILSRYPEASNEELRKYTADVLALDFYPRSDAPIFMERIYQWVKNQRSPPNLVPKSDVGFPFHGRRISQPFGVSTSAVFFKVDRPKQPKWPGSFEAPYIKIHLKDHPAVVSFKGNTDETLALTYNVETEHLIRTIVQVAQRNTTERVAIRAISDCAGLASKSPTYALFQHFFAFQQFPREHMRDLFECFPGVARTYEARRFSQDLTPQLENIRQSRAGVVFLIGYAGTGKTNACCQILVAAQDGGYIPDAGWHNEWNSDRTLSPITMLPPLDPAVQHELDQLDVVPTLRPRETTASKTSACVKISGNVAVAFDPPKGFRPYQVEDISRQKEISNAVLFIAAQNNQADDALARLSAPPFSRDTLRAYSYSLELDNIFRTEPVPPNCLPQPASLSPSSLKLFSTSVNAKENSRHQKRGPATDPRSWSNLAVAFAQKDPEKWSAILEARAVRNEDVIAWQMKKTGAMAEARKLLDVVLKRHQVILVTAVVAAEIANHHPTWSPILVLVDEAGRIPEGLALVPLTKWPGIPCIFSGDPHQFPPVDPTQHQDFAFEQDDDFFEFRPFFNQVGTSLLQRVDAMGSMDLLLYRNHHSEGTCIDFVAQRLFPGKMTVVKRSGSEQADRALQWWRQYLPNTTSTQILIDLKSKEQMKGKSFVNPTEAEFAAHLAVYMINSLKLPRYEDLVNNASTNVPLSFEYLTLTRHVLNASASDMCLKIVLSNPSAICAFKNAATATLAMAPMTASTLRRIVTHPRATS</sequence>
<organism evidence="2 3">
    <name type="scientific">Metarhizium album (strain ARSEF 1941)</name>
    <dbReference type="NCBI Taxonomy" id="1081103"/>
    <lineage>
        <taxon>Eukaryota</taxon>
        <taxon>Fungi</taxon>
        <taxon>Dikarya</taxon>
        <taxon>Ascomycota</taxon>
        <taxon>Pezizomycotina</taxon>
        <taxon>Sordariomycetes</taxon>
        <taxon>Hypocreomycetidae</taxon>
        <taxon>Hypocreales</taxon>
        <taxon>Clavicipitaceae</taxon>
        <taxon>Metarhizium</taxon>
    </lineage>
</organism>
<dbReference type="InterPro" id="IPR027417">
    <property type="entry name" value="P-loop_NTPase"/>
</dbReference>
<dbReference type="PANTHER" id="PTHR43788:SF8">
    <property type="entry name" value="DNA-BINDING PROTEIN SMUBP-2"/>
    <property type="match status" value="1"/>
</dbReference>
<evidence type="ECO:0000313" key="2">
    <source>
        <dbReference type="EMBL" id="KHO00935.1"/>
    </source>
</evidence>
<name>A0A0B2X639_METAS</name>
<feature type="region of interest" description="Disordered" evidence="1">
    <location>
        <begin position="143"/>
        <end position="165"/>
    </location>
</feature>
<dbReference type="Proteomes" id="UP000030816">
    <property type="component" value="Unassembled WGS sequence"/>
</dbReference>
<dbReference type="GeneID" id="63736168"/>
<gene>
    <name evidence="2" type="ORF">MAM_01713</name>
</gene>
<feature type="compositionally biased region" description="Polar residues" evidence="1">
    <location>
        <begin position="143"/>
        <end position="160"/>
    </location>
</feature>
<dbReference type="SUPFAM" id="SSF52540">
    <property type="entry name" value="P-loop containing nucleoside triphosphate hydrolases"/>
    <property type="match status" value="1"/>
</dbReference>
<dbReference type="EMBL" id="AZHE01000002">
    <property type="protein sequence ID" value="KHO00935.1"/>
    <property type="molecule type" value="Genomic_DNA"/>
</dbReference>